<dbReference type="InterPro" id="IPR002172">
    <property type="entry name" value="LDrepeatLR_classA_rpt"/>
</dbReference>
<keyword evidence="1" id="KW-1015">Disulfide bond</keyword>
<evidence type="ECO:0000313" key="5">
    <source>
        <dbReference type="EMBL" id="MCD9642881.1"/>
    </source>
</evidence>
<protein>
    <recommendedName>
        <fullName evidence="4">Glucosidase II beta subunit N-terminal domain-containing protein</fullName>
    </recommendedName>
</protein>
<dbReference type="InterPro" id="IPR039794">
    <property type="entry name" value="Gtb1-like"/>
</dbReference>
<accession>A0ABS8V6Q9</accession>
<dbReference type="Proteomes" id="UP000823775">
    <property type="component" value="Unassembled WGS sequence"/>
</dbReference>
<dbReference type="EMBL" id="JACEIK010003735">
    <property type="protein sequence ID" value="MCD9642881.1"/>
    <property type="molecule type" value="Genomic_DNA"/>
</dbReference>
<feature type="domain" description="Glucosidase II beta subunit N-terminal" evidence="4">
    <location>
        <begin position="31"/>
        <end position="181"/>
    </location>
</feature>
<reference evidence="5 6" key="1">
    <citation type="journal article" date="2021" name="BMC Genomics">
        <title>Datura genome reveals duplications of psychoactive alkaloid biosynthetic genes and high mutation rate following tissue culture.</title>
        <authorList>
            <person name="Rajewski A."/>
            <person name="Carter-House D."/>
            <person name="Stajich J."/>
            <person name="Litt A."/>
        </authorList>
    </citation>
    <scope>NUCLEOTIDE SEQUENCE [LARGE SCALE GENOMIC DNA]</scope>
    <source>
        <strain evidence="5">AR-01</strain>
    </source>
</reference>
<dbReference type="Pfam" id="PF12999">
    <property type="entry name" value="PRKCSH-like"/>
    <property type="match status" value="1"/>
</dbReference>
<keyword evidence="6" id="KW-1185">Reference proteome</keyword>
<feature type="signal peptide" evidence="3">
    <location>
        <begin position="1"/>
        <end position="19"/>
    </location>
</feature>
<dbReference type="SUPFAM" id="SSF57424">
    <property type="entry name" value="LDL receptor-like module"/>
    <property type="match status" value="1"/>
</dbReference>
<dbReference type="InterPro" id="IPR036055">
    <property type="entry name" value="LDL_receptor-like_sf"/>
</dbReference>
<dbReference type="CDD" id="cd00112">
    <property type="entry name" value="LDLa"/>
    <property type="match status" value="1"/>
</dbReference>
<name>A0ABS8V6Q9_DATST</name>
<dbReference type="PANTHER" id="PTHR12630">
    <property type="entry name" value="N-LINKED OLIGOSACCHARIDE PROCESSING"/>
    <property type="match status" value="1"/>
</dbReference>
<evidence type="ECO:0000256" key="1">
    <source>
        <dbReference type="ARBA" id="ARBA00023157"/>
    </source>
</evidence>
<organism evidence="5 6">
    <name type="scientific">Datura stramonium</name>
    <name type="common">Jimsonweed</name>
    <name type="synonym">Common thornapple</name>
    <dbReference type="NCBI Taxonomy" id="4076"/>
    <lineage>
        <taxon>Eukaryota</taxon>
        <taxon>Viridiplantae</taxon>
        <taxon>Streptophyta</taxon>
        <taxon>Embryophyta</taxon>
        <taxon>Tracheophyta</taxon>
        <taxon>Spermatophyta</taxon>
        <taxon>Magnoliopsida</taxon>
        <taxon>eudicotyledons</taxon>
        <taxon>Gunneridae</taxon>
        <taxon>Pentapetalae</taxon>
        <taxon>asterids</taxon>
        <taxon>lamiids</taxon>
        <taxon>Solanales</taxon>
        <taxon>Solanaceae</taxon>
        <taxon>Solanoideae</taxon>
        <taxon>Datureae</taxon>
        <taxon>Datura</taxon>
    </lineage>
</organism>
<feature type="compositionally biased region" description="Basic and acidic residues" evidence="2">
    <location>
        <begin position="191"/>
        <end position="244"/>
    </location>
</feature>
<feature type="region of interest" description="Disordered" evidence="2">
    <location>
        <begin position="191"/>
        <end position="311"/>
    </location>
</feature>
<evidence type="ECO:0000256" key="2">
    <source>
        <dbReference type="SAM" id="MobiDB-lite"/>
    </source>
</evidence>
<gene>
    <name evidence="5" type="ORF">HAX54_029923</name>
</gene>
<feature type="compositionally biased region" description="Basic and acidic residues" evidence="2">
    <location>
        <begin position="290"/>
        <end position="300"/>
    </location>
</feature>
<dbReference type="Gene3D" id="4.10.400.10">
    <property type="entry name" value="Low-density Lipoprotein Receptor"/>
    <property type="match status" value="1"/>
</dbReference>
<dbReference type="InterPro" id="IPR028146">
    <property type="entry name" value="PRKCSH_N"/>
</dbReference>
<dbReference type="PANTHER" id="PTHR12630:SF1">
    <property type="entry name" value="GLUCOSIDASE 2 SUBUNIT BETA"/>
    <property type="match status" value="1"/>
</dbReference>
<evidence type="ECO:0000256" key="3">
    <source>
        <dbReference type="SAM" id="SignalP"/>
    </source>
</evidence>
<keyword evidence="3" id="KW-0732">Signal</keyword>
<comment type="caution">
    <text evidence="5">The sequence shown here is derived from an EMBL/GenBank/DDBJ whole genome shotgun (WGS) entry which is preliminary data.</text>
</comment>
<feature type="chain" id="PRO_5047370589" description="Glucosidase II beta subunit N-terminal domain-containing protein" evidence="3">
    <location>
        <begin position="20"/>
        <end position="311"/>
    </location>
</feature>
<feature type="non-terminal residue" evidence="5">
    <location>
        <position position="311"/>
    </location>
</feature>
<proteinExistence type="predicted"/>
<evidence type="ECO:0000259" key="4">
    <source>
        <dbReference type="Pfam" id="PF12999"/>
    </source>
</evidence>
<feature type="compositionally biased region" description="Basic and acidic residues" evidence="2">
    <location>
        <begin position="257"/>
        <end position="274"/>
    </location>
</feature>
<evidence type="ECO:0000313" key="6">
    <source>
        <dbReference type="Proteomes" id="UP000823775"/>
    </source>
</evidence>
<feature type="compositionally biased region" description="Polar residues" evidence="2">
    <location>
        <begin position="301"/>
        <end position="311"/>
    </location>
</feature>
<sequence length="311" mass="34826">MEIRFQFIVLLSCIFCISSIDRSVSLPSIDNLGIAPEDENYYKGLSSGAIKCKDGSKKFTKAQLNDDFCDCPDGSDEPGTSACPSGKFYCKNAGHIPLFIYSSRVNDGICDCCDGSDEHDGKVKCPNTCWEVGRVARDKLKKKIATFQEGITLRNKEIEEAKLAIAKEEAEISKLKNEEKILKERVEHLKEKKEQIEKAEEEERLKREKEEKDRKEADDAKLEASKAEEKTEVQEEAVKSDVHNKIGLLDDSPSDVVEGHDKAADKEQHGDHSVNSEFPVDEVEQVPEDSSQHPEIKEESSTNNNKADVSE</sequence>